<gene>
    <name evidence="3" type="ORF">NGB36_09425</name>
</gene>
<feature type="domain" description="Mce/MlaD" evidence="2">
    <location>
        <begin position="45"/>
        <end position="124"/>
    </location>
</feature>
<keyword evidence="1" id="KW-1133">Transmembrane helix</keyword>
<keyword evidence="1" id="KW-0812">Transmembrane</keyword>
<dbReference type="PANTHER" id="PTHR33371:SF4">
    <property type="entry name" value="INTERMEMBRANE PHOSPHOLIPID TRANSPORT SYSTEM BINDING PROTEIN MLAD"/>
    <property type="match status" value="1"/>
</dbReference>
<proteinExistence type="predicted"/>
<dbReference type="RefSeq" id="WP_255919727.1">
    <property type="nucleotide sequence ID" value="NZ_JANFNG010000005.1"/>
</dbReference>
<organism evidence="3 4">
    <name type="scientific">Streptomyces humicola</name>
    <dbReference type="NCBI Taxonomy" id="2953240"/>
    <lineage>
        <taxon>Bacteria</taxon>
        <taxon>Bacillati</taxon>
        <taxon>Actinomycetota</taxon>
        <taxon>Actinomycetes</taxon>
        <taxon>Kitasatosporales</taxon>
        <taxon>Streptomycetaceae</taxon>
        <taxon>Streptomyces</taxon>
    </lineage>
</organism>
<evidence type="ECO:0000313" key="3">
    <source>
        <dbReference type="EMBL" id="MCQ4080815.1"/>
    </source>
</evidence>
<dbReference type="PANTHER" id="PTHR33371">
    <property type="entry name" value="INTERMEMBRANE PHOSPHOLIPID TRANSPORT SYSTEM BINDING PROTEIN MLAD-RELATED"/>
    <property type="match status" value="1"/>
</dbReference>
<keyword evidence="1" id="KW-0472">Membrane</keyword>
<evidence type="ECO:0000259" key="2">
    <source>
        <dbReference type="Pfam" id="PF02470"/>
    </source>
</evidence>
<accession>A0ABT1PUZ1</accession>
<dbReference type="InterPro" id="IPR052336">
    <property type="entry name" value="MlaD_Phospholipid_Transporter"/>
</dbReference>
<feature type="transmembrane region" description="Helical" evidence="1">
    <location>
        <begin position="15"/>
        <end position="33"/>
    </location>
</feature>
<evidence type="ECO:0000313" key="4">
    <source>
        <dbReference type="Proteomes" id="UP001057702"/>
    </source>
</evidence>
<reference evidence="3" key="1">
    <citation type="submission" date="2022-06" db="EMBL/GenBank/DDBJ databases">
        <title>Draft genome sequence of Streptomyces sp. RB6PN25 isolated from peat swamp forest in Thailand.</title>
        <authorList>
            <person name="Duangmal K."/>
            <person name="Klaysubun C."/>
        </authorList>
    </citation>
    <scope>NUCLEOTIDE SEQUENCE</scope>
    <source>
        <strain evidence="3">RB6PN25</strain>
    </source>
</reference>
<dbReference type="Proteomes" id="UP001057702">
    <property type="component" value="Unassembled WGS sequence"/>
</dbReference>
<dbReference type="InterPro" id="IPR003399">
    <property type="entry name" value="Mce/MlaD"/>
</dbReference>
<protein>
    <submittedName>
        <fullName evidence="3">MlaD family protein</fullName>
    </submittedName>
</protein>
<comment type="caution">
    <text evidence="3">The sequence shown here is derived from an EMBL/GenBank/DDBJ whole genome shotgun (WGS) entry which is preliminary data.</text>
</comment>
<dbReference type="EMBL" id="JANFNG010000005">
    <property type="protein sequence ID" value="MCQ4080815.1"/>
    <property type="molecule type" value="Genomic_DNA"/>
</dbReference>
<keyword evidence="4" id="KW-1185">Reference proteome</keyword>
<dbReference type="Pfam" id="PF02470">
    <property type="entry name" value="MlaD"/>
    <property type="match status" value="1"/>
</dbReference>
<evidence type="ECO:0000256" key="1">
    <source>
        <dbReference type="SAM" id="Phobius"/>
    </source>
</evidence>
<sequence>MSAARSWTRPLRSPAGIGAVLLVLTVVFLLAVYQKERIGTMLSSGHTVKADFSRDYQLRPYKTQVKVAGVVAGTVTGVEKESGHVVVSMKVNDDVVGKLGDQPSALIRPTTLLGGNYYVQLTPGGTDQKYDGSTIPMSRTGIPVELDQVLQALPKSARSGIQGSLSETDQTLKNGAGTSLGNLLADAPGTLTPAAEVLDSLQGTRPSQDLSQLVPALDSIASVMSRQNGQLGDIVDSLGTVSTALSDQRRPVTDTLATLPQTLSDTRTGLTALNGSLQQLTQTATDALPTAQRLGPLLKTTDPVLQQARPLVANLRPLLNKALPVVQQLVPTSKQATSTLDDLKGPVLDRVNGPIAKTVLSPWKGTGYYQGDGGNGHLFYQEVGYLAAHAANLSKYGDKNGRMIGLALGVSPSSAGGNELGTAKLLQQLGLLPQGLSVLPAPDTGGGAWTPDSATAPGQDQVLNGPINSLLGLLTGASGSQGKQG</sequence>
<name>A0ABT1PUZ1_9ACTN</name>